<dbReference type="EMBL" id="KI301721">
    <property type="protein sequence ID" value="ERZ94826.1"/>
    <property type="molecule type" value="Genomic_DNA"/>
</dbReference>
<evidence type="ECO:0000313" key="1">
    <source>
        <dbReference type="EMBL" id="ERZ94826.1"/>
    </source>
</evidence>
<proteinExistence type="predicted"/>
<organism evidence="1">
    <name type="scientific">Rhizophagus irregularis (strain DAOM 181602 / DAOM 197198 / MUCL 43194)</name>
    <name type="common">Arbuscular mycorrhizal fungus</name>
    <name type="synonym">Glomus intraradices</name>
    <dbReference type="NCBI Taxonomy" id="747089"/>
    <lineage>
        <taxon>Eukaryota</taxon>
        <taxon>Fungi</taxon>
        <taxon>Fungi incertae sedis</taxon>
        <taxon>Mucoromycota</taxon>
        <taxon>Glomeromycotina</taxon>
        <taxon>Glomeromycetes</taxon>
        <taxon>Glomerales</taxon>
        <taxon>Glomeraceae</taxon>
        <taxon>Rhizophagus</taxon>
    </lineage>
</organism>
<accession>U9SIB8</accession>
<dbReference type="HOGENOM" id="CLU_3015409_0_0_1"/>
<sequence length="56" mass="6318">MTMTFGHFEIMPLASQPLMFSGLQSQSDAIFALQAAKVSEMNKTKRLKKPETKKDE</sequence>
<dbReference type="AlphaFoldDB" id="U9SIB8"/>
<gene>
    <name evidence="1" type="ORF">GLOINDRAFT_14236</name>
</gene>
<reference evidence="1" key="1">
    <citation type="submission" date="2013-07" db="EMBL/GenBank/DDBJ databases">
        <title>The genome of an arbuscular mycorrhizal fungus provides insights into the evolution of the oldest plant symbiosis.</title>
        <authorList>
            <consortium name="DOE Joint Genome Institute"/>
            <person name="Tisserant E."/>
            <person name="Malbreil M."/>
            <person name="Kuo A."/>
            <person name="Kohler A."/>
            <person name="Symeonidi A."/>
            <person name="Balestrini R."/>
            <person name="Charron P."/>
            <person name="Duensing N."/>
            <person name="Frei-dit-Frey N."/>
            <person name="Gianinazzi-Pearson V."/>
            <person name="Gilbert B."/>
            <person name="Handa Y."/>
            <person name="Hijri M."/>
            <person name="Kaul R."/>
            <person name="Kawaguchi M."/>
            <person name="Krajinski F."/>
            <person name="Lammers P."/>
            <person name="Lapierre D."/>
            <person name="Masclaux F.G."/>
            <person name="Murat C."/>
            <person name="Morin E."/>
            <person name="Ndikumana S."/>
            <person name="Pagni M."/>
            <person name="Petitpierre D."/>
            <person name="Requena N."/>
            <person name="Rosikiewicz P."/>
            <person name="Riley R."/>
            <person name="Saito K."/>
            <person name="San Clemente H."/>
            <person name="Shapiro H."/>
            <person name="van Tuinen D."/>
            <person name="Becard G."/>
            <person name="Bonfante P."/>
            <person name="Paszkowski U."/>
            <person name="Shachar-Hill Y."/>
            <person name="Young J.P."/>
            <person name="Sanders I.R."/>
            <person name="Henrissat B."/>
            <person name="Rensing S.A."/>
            <person name="Grigoriev I.V."/>
            <person name="Corradi N."/>
            <person name="Roux C."/>
            <person name="Martin F."/>
        </authorList>
    </citation>
    <scope>NUCLEOTIDE SEQUENCE</scope>
    <source>
        <strain evidence="1">DAOM 197198</strain>
    </source>
</reference>
<protein>
    <submittedName>
        <fullName evidence="1">Uncharacterized protein</fullName>
    </submittedName>
</protein>
<name>U9SIB8_RHIID</name>